<evidence type="ECO:0000256" key="1">
    <source>
        <dbReference type="ARBA" id="ARBA00006019"/>
    </source>
</evidence>
<keyword evidence="8" id="KW-1185">Reference proteome</keyword>
<evidence type="ECO:0000313" key="8">
    <source>
        <dbReference type="Proteomes" id="UP000046395"/>
    </source>
</evidence>
<evidence type="ECO:0000256" key="5">
    <source>
        <dbReference type="PROSITE-ProRule" id="PRU00330"/>
    </source>
</evidence>
<protein>
    <submittedName>
        <fullName evidence="9 10">CULLIN_2 domain-containing protein</fullName>
    </submittedName>
</protein>
<evidence type="ECO:0000259" key="7">
    <source>
        <dbReference type="PROSITE" id="PS50069"/>
    </source>
</evidence>
<dbReference type="SMART" id="SM00884">
    <property type="entry name" value="Cullin_Nedd8"/>
    <property type="match status" value="1"/>
</dbReference>
<dbReference type="Gene3D" id="1.20.1310.10">
    <property type="entry name" value="Cullin Repeats"/>
    <property type="match status" value="4"/>
</dbReference>
<dbReference type="InterPro" id="IPR016159">
    <property type="entry name" value="Cullin_repeat-like_dom_sf"/>
</dbReference>
<dbReference type="WBParaSite" id="TMUE_3000013835.2">
    <property type="protein sequence ID" value="TMUE_3000013835.2"/>
    <property type="gene ID" value="WBGene00288992"/>
</dbReference>
<dbReference type="PANTHER" id="PTHR11932">
    <property type="entry name" value="CULLIN"/>
    <property type="match status" value="1"/>
</dbReference>
<proteinExistence type="inferred from homology"/>
<dbReference type="FunFam" id="1.20.1310.10:FF:000001">
    <property type="entry name" value="Cullin 3"/>
    <property type="match status" value="1"/>
</dbReference>
<dbReference type="AlphaFoldDB" id="A0A5S6R2W8"/>
<keyword evidence="2" id="KW-1017">Isopeptide bond</keyword>
<organism evidence="8 9">
    <name type="scientific">Trichuris muris</name>
    <name type="common">Mouse whipworm</name>
    <dbReference type="NCBI Taxonomy" id="70415"/>
    <lineage>
        <taxon>Eukaryota</taxon>
        <taxon>Metazoa</taxon>
        <taxon>Ecdysozoa</taxon>
        <taxon>Nematoda</taxon>
        <taxon>Enoplea</taxon>
        <taxon>Dorylaimia</taxon>
        <taxon>Trichinellida</taxon>
        <taxon>Trichuridae</taxon>
        <taxon>Trichuris</taxon>
    </lineage>
</organism>
<evidence type="ECO:0000256" key="3">
    <source>
        <dbReference type="ARBA" id="ARBA00022786"/>
    </source>
</evidence>
<dbReference type="GO" id="GO:0006511">
    <property type="term" value="P:ubiquitin-dependent protein catabolic process"/>
    <property type="evidence" value="ECO:0007669"/>
    <property type="project" value="InterPro"/>
</dbReference>
<dbReference type="InterPro" id="IPR059120">
    <property type="entry name" value="Cullin-like_AB"/>
</dbReference>
<dbReference type="FunFam" id="3.30.230.130:FF:000001">
    <property type="entry name" value="Cullin 4A"/>
    <property type="match status" value="1"/>
</dbReference>
<reference evidence="8" key="1">
    <citation type="submission" date="2013-11" db="EMBL/GenBank/DDBJ databases">
        <authorList>
            <person name="Aslett M."/>
        </authorList>
    </citation>
    <scope>NUCLEOTIDE SEQUENCE [LARGE SCALE GENOMIC DNA]</scope>
    <source>
        <strain evidence="8">Edinburgh</strain>
    </source>
</reference>
<evidence type="ECO:0000313" key="9">
    <source>
        <dbReference type="WBParaSite" id="TMUE_3000013835.1"/>
    </source>
</evidence>
<dbReference type="Gene3D" id="3.30.230.130">
    <property type="entry name" value="Cullin, Chain C, Domain 2"/>
    <property type="match status" value="1"/>
</dbReference>
<keyword evidence="4" id="KW-0832">Ubl conjugation</keyword>
<dbReference type="SUPFAM" id="SSF75632">
    <property type="entry name" value="Cullin homology domain"/>
    <property type="match status" value="1"/>
</dbReference>
<dbReference type="InterPro" id="IPR036388">
    <property type="entry name" value="WH-like_DNA-bd_sf"/>
</dbReference>
<dbReference type="WBParaSite" id="TMUE_3000013835.1">
    <property type="protein sequence ID" value="TMUE_3000013835.1"/>
    <property type="gene ID" value="WBGene00288992"/>
</dbReference>
<name>A0A5S6R2W8_TRIMR</name>
<dbReference type="InterPro" id="IPR001373">
    <property type="entry name" value="Cullin_N"/>
</dbReference>
<dbReference type="PROSITE" id="PS50069">
    <property type="entry name" value="CULLIN_2"/>
    <property type="match status" value="1"/>
</dbReference>
<dbReference type="InterPro" id="IPR036390">
    <property type="entry name" value="WH_DNA-bd_sf"/>
</dbReference>
<dbReference type="STRING" id="70415.A0A5S6R2W8"/>
<dbReference type="Gene3D" id="1.10.10.10">
    <property type="entry name" value="Winged helix-like DNA-binding domain superfamily/Winged helix DNA-binding domain"/>
    <property type="match status" value="1"/>
</dbReference>
<dbReference type="Proteomes" id="UP000046395">
    <property type="component" value="Unassembled WGS sequence"/>
</dbReference>
<reference evidence="9" key="3">
    <citation type="submission" date="2019-12" db="UniProtKB">
        <authorList>
            <consortium name="WormBaseParasite"/>
        </authorList>
    </citation>
    <scope>IDENTIFICATION</scope>
</reference>
<dbReference type="SUPFAM" id="SSF46785">
    <property type="entry name" value="Winged helix' DNA-binding domain"/>
    <property type="match status" value="1"/>
</dbReference>
<evidence type="ECO:0000256" key="6">
    <source>
        <dbReference type="RuleBase" id="RU003829"/>
    </source>
</evidence>
<dbReference type="FunFam" id="1.20.1310.10:FF:000002">
    <property type="entry name" value="cullin-3 isoform X1"/>
    <property type="match status" value="1"/>
</dbReference>
<dbReference type="Pfam" id="PF10557">
    <property type="entry name" value="Cullin_Nedd8"/>
    <property type="match status" value="1"/>
</dbReference>
<dbReference type="FunFam" id="1.10.10.10:FF:000050">
    <property type="entry name" value="Cullin 4B"/>
    <property type="match status" value="1"/>
</dbReference>
<dbReference type="InterPro" id="IPR016158">
    <property type="entry name" value="Cullin_homology"/>
</dbReference>
<dbReference type="InterPro" id="IPR036317">
    <property type="entry name" value="Cullin_homology_sf"/>
</dbReference>
<sequence>MNSDMSSEDSGLQWVRRFEGTNSRTAKVLEVRCSKALQWNHDQLLDEYWKNLRDALDAIYDQRPITRSIEYLYQTVHDMCTIPSQTENLFRDLSEDCCLYATRLLDAMLESETDLLTWLRNLEEVWSVFCENMELIRCIFLPLDRKLPNFGTIWNMGLKIFENVILLNVRVKEKSMEGLLWLVKCERAGEHVDKMLVKGLFQMLSTVDVYASLLEKRFLRTTESYYEAEGRRLINEVDVPAYMNYVNDTLGEEKERLDFYVGSESGSALLAAAQRGLIGHHLSAMLDKGLNDMLDHFRIEQLHLLYKLCRHAPIGHETLCNAVSVYLTRVGKELACSNENEDSIVPELLSLKDKFDRIIAESFENNQLFLNSFRLGFEEIILSCPHKPAELIARFIDSKLRSGRVILAEEDLDRLMDKVLVLFRFVPGKDMFEAFYQKYLAKRLLQSKSASFDAEKALLSKLKQECGSDFTAKLEMMFRDIELSKELNSSFKQTLLSPQSSDKPPLDMSVNVLTASSWPTYISSSVTLPTDMSTNIERFQEFYLSKHSGRSLKWQYSLGTCVVLGNFPSGNEKELLVSTYQAIVLLLFNTKNELTFGEIKASTAIEDEELRRTLQSLACGKFRVITKHPMSKDVADTDTFTFNSRFHNKMRRIKINQIQMKETEEDKEHTYEQVRQGRMYQVDASTVRIMKMKKKLSHNALIAELSTQLRFQAKPNELKERIESMIEQGYLCRDKENPNIYSYIA</sequence>
<dbReference type="InterPro" id="IPR045093">
    <property type="entry name" value="Cullin"/>
</dbReference>
<feature type="domain" description="Cullin family profile" evidence="7">
    <location>
        <begin position="387"/>
        <end position="618"/>
    </location>
</feature>
<evidence type="ECO:0000313" key="10">
    <source>
        <dbReference type="WBParaSite" id="TMUE_3000013835.2"/>
    </source>
</evidence>
<dbReference type="InterPro" id="IPR019559">
    <property type="entry name" value="Cullin_neddylation_domain"/>
</dbReference>
<comment type="similarity">
    <text evidence="1 5 6">Belongs to the cullin family.</text>
</comment>
<dbReference type="SMART" id="SM00182">
    <property type="entry name" value="CULLIN"/>
    <property type="match status" value="1"/>
</dbReference>
<dbReference type="GO" id="GO:0031625">
    <property type="term" value="F:ubiquitin protein ligase binding"/>
    <property type="evidence" value="ECO:0007669"/>
    <property type="project" value="InterPro"/>
</dbReference>
<evidence type="ECO:0000256" key="2">
    <source>
        <dbReference type="ARBA" id="ARBA00022499"/>
    </source>
</evidence>
<reference evidence="8" key="2">
    <citation type="submission" date="2014-03" db="EMBL/GenBank/DDBJ databases">
        <title>The whipworm genome and dual-species transcriptomics of an intimate host-pathogen interaction.</title>
        <authorList>
            <person name="Foth B.J."/>
            <person name="Tsai I.J."/>
            <person name="Reid A.J."/>
            <person name="Bancroft A.J."/>
            <person name="Nichol S."/>
            <person name="Tracey A."/>
            <person name="Holroyd N."/>
            <person name="Cotton J.A."/>
            <person name="Stanley E.J."/>
            <person name="Zarowiecki M."/>
            <person name="Liu J.Z."/>
            <person name="Huckvale T."/>
            <person name="Cooper P.J."/>
            <person name="Grencis R.K."/>
            <person name="Berriman M."/>
        </authorList>
    </citation>
    <scope>NUCLEOTIDE SEQUENCE [LARGE SCALE GENOMIC DNA]</scope>
    <source>
        <strain evidence="8">Edinburgh</strain>
    </source>
</reference>
<dbReference type="Pfam" id="PF00888">
    <property type="entry name" value="Cullin"/>
    <property type="match status" value="1"/>
</dbReference>
<keyword evidence="3" id="KW-0833">Ubl conjugation pathway</keyword>
<dbReference type="Pfam" id="PF26557">
    <property type="entry name" value="Cullin_AB"/>
    <property type="match status" value="1"/>
</dbReference>
<evidence type="ECO:0000256" key="4">
    <source>
        <dbReference type="ARBA" id="ARBA00022843"/>
    </source>
</evidence>
<accession>A0A5S6R2W8</accession>
<dbReference type="SUPFAM" id="SSF74788">
    <property type="entry name" value="Cullin repeat-like"/>
    <property type="match status" value="1"/>
</dbReference>